<comment type="similarity">
    <text evidence="1">Belongs to the colicin/pyosin nuclease family.</text>
</comment>
<keyword evidence="4 8" id="KW-0255">Endonuclease</keyword>
<evidence type="ECO:0000256" key="4">
    <source>
        <dbReference type="ARBA" id="ARBA00022759"/>
    </source>
</evidence>
<evidence type="ECO:0000256" key="3">
    <source>
        <dbReference type="ARBA" id="ARBA00022722"/>
    </source>
</evidence>
<keyword evidence="2" id="KW-0929">Antimicrobial</keyword>
<evidence type="ECO:0000256" key="7">
    <source>
        <dbReference type="ARBA" id="ARBA00023048"/>
    </source>
</evidence>
<dbReference type="CDD" id="cd00085">
    <property type="entry name" value="HNHc"/>
    <property type="match status" value="1"/>
</dbReference>
<dbReference type="GO" id="GO:0004519">
    <property type="term" value="F:endonuclease activity"/>
    <property type="evidence" value="ECO:0007669"/>
    <property type="project" value="UniProtKB-KW"/>
</dbReference>
<dbReference type="Pfam" id="PF21431">
    <property type="entry name" value="Col-Pyo_DNase"/>
    <property type="match status" value="1"/>
</dbReference>
<dbReference type="Gene3D" id="3.90.540.10">
    <property type="entry name" value="Colicin/pyocin, DNase domain"/>
    <property type="match status" value="1"/>
</dbReference>
<accession>A0ABY9GHM4</accession>
<dbReference type="SUPFAM" id="SSF54060">
    <property type="entry name" value="His-Me finger endonucleases"/>
    <property type="match status" value="1"/>
</dbReference>
<evidence type="ECO:0000256" key="6">
    <source>
        <dbReference type="ARBA" id="ARBA00023022"/>
    </source>
</evidence>
<keyword evidence="9" id="KW-1185">Reference proteome</keyword>
<gene>
    <name evidence="8" type="ORF">PSH57_13005</name>
</gene>
<dbReference type="InterPro" id="IPR003060">
    <property type="entry name" value="Pyocin_killer"/>
</dbReference>
<keyword evidence="3" id="KW-0540">Nuclease</keyword>
<dbReference type="InterPro" id="IPR037146">
    <property type="entry name" value="Colicin/pyocin_DNase_dom_sf"/>
</dbReference>
<evidence type="ECO:0000256" key="5">
    <source>
        <dbReference type="ARBA" id="ARBA00022801"/>
    </source>
</evidence>
<keyword evidence="5" id="KW-0378">Hydrolase</keyword>
<reference evidence="8 9" key="1">
    <citation type="submission" date="2023-02" db="EMBL/GenBank/DDBJ databases">
        <title>Evolution of Hrp T3SS in non-pathogenic Pseudomonas fluorescens.</title>
        <authorList>
            <person name="Liao K."/>
            <person name="Wei H."/>
            <person name="Gu Y."/>
        </authorList>
    </citation>
    <scope>NUCLEOTIDE SEQUENCE [LARGE SCALE GENOMIC DNA]</scope>
    <source>
        <strain evidence="8 9">FP205</strain>
    </source>
</reference>
<dbReference type="InterPro" id="IPR044925">
    <property type="entry name" value="His-Me_finger_sf"/>
</dbReference>
<evidence type="ECO:0000256" key="1">
    <source>
        <dbReference type="ARBA" id="ARBA00006811"/>
    </source>
</evidence>
<dbReference type="EMBL" id="CP117449">
    <property type="protein sequence ID" value="WLH15150.1"/>
    <property type="molecule type" value="Genomic_DNA"/>
</dbReference>
<keyword evidence="6" id="KW-0044">Antibiotic</keyword>
<dbReference type="Proteomes" id="UP001230339">
    <property type="component" value="Chromosome"/>
</dbReference>
<name>A0ABY9GHM4_9PSED</name>
<organism evidence="8 9">
    <name type="scientific">Pseudomonas hefeiensis</name>
    <dbReference type="NCBI Taxonomy" id="2738125"/>
    <lineage>
        <taxon>Bacteria</taxon>
        <taxon>Pseudomonadati</taxon>
        <taxon>Pseudomonadota</taxon>
        <taxon>Gammaproteobacteria</taxon>
        <taxon>Pseudomonadales</taxon>
        <taxon>Pseudomonadaceae</taxon>
        <taxon>Pseudomonas</taxon>
    </lineage>
</organism>
<sequence length="81" mass="9109">MKRMKVGIGWGLSQSFNERNLKHMLNGSAAYPSQLDQVGGRKKFELHHKVEVAKGGGVYDMENLVVMTPKRHIHIHKGNGQ</sequence>
<proteinExistence type="inferred from homology"/>
<protein>
    <submittedName>
        <fullName evidence="8">HNH endonuclease signature motif containing protein</fullName>
    </submittedName>
</protein>
<dbReference type="InterPro" id="IPR003615">
    <property type="entry name" value="HNH_nuc"/>
</dbReference>
<keyword evidence="7" id="KW-0078">Bacteriocin</keyword>
<evidence type="ECO:0000256" key="2">
    <source>
        <dbReference type="ARBA" id="ARBA00022529"/>
    </source>
</evidence>
<evidence type="ECO:0000313" key="8">
    <source>
        <dbReference type="EMBL" id="WLH15150.1"/>
    </source>
</evidence>
<evidence type="ECO:0000313" key="9">
    <source>
        <dbReference type="Proteomes" id="UP001230339"/>
    </source>
</evidence>
<dbReference type="PRINTS" id="PR01300">
    <property type="entry name" value="PYOCINKILLER"/>
</dbReference>